<accession>A0A4Z2EFJ6</accession>
<comment type="caution">
    <text evidence="2">The sequence shown here is derived from an EMBL/GenBank/DDBJ whole genome shotgun (WGS) entry which is preliminary data.</text>
</comment>
<proteinExistence type="predicted"/>
<sequence length="110" mass="12214">MRRHRSQILHVSANTLGSAHVVRDVGRVRAPVPARQLSGLQGEVAQRRGARAPRHPVEAEVARLDAVLRGGQLPGRLRALCGREEETGRGEMRAEEEDRNGRIEVETRNN</sequence>
<dbReference type="Proteomes" id="UP000314294">
    <property type="component" value="Unassembled WGS sequence"/>
</dbReference>
<reference evidence="2 3" key="1">
    <citation type="submission" date="2019-03" db="EMBL/GenBank/DDBJ databases">
        <title>First draft genome of Liparis tanakae, snailfish: a comprehensive survey of snailfish specific genes.</title>
        <authorList>
            <person name="Kim W."/>
            <person name="Song I."/>
            <person name="Jeong J.-H."/>
            <person name="Kim D."/>
            <person name="Kim S."/>
            <person name="Ryu S."/>
            <person name="Song J.Y."/>
            <person name="Lee S.K."/>
        </authorList>
    </citation>
    <scope>NUCLEOTIDE SEQUENCE [LARGE SCALE GENOMIC DNA]</scope>
    <source>
        <tissue evidence="2">Muscle</tissue>
    </source>
</reference>
<evidence type="ECO:0000256" key="1">
    <source>
        <dbReference type="SAM" id="MobiDB-lite"/>
    </source>
</evidence>
<organism evidence="2 3">
    <name type="scientific">Liparis tanakae</name>
    <name type="common">Tanaka's snailfish</name>
    <dbReference type="NCBI Taxonomy" id="230148"/>
    <lineage>
        <taxon>Eukaryota</taxon>
        <taxon>Metazoa</taxon>
        <taxon>Chordata</taxon>
        <taxon>Craniata</taxon>
        <taxon>Vertebrata</taxon>
        <taxon>Euteleostomi</taxon>
        <taxon>Actinopterygii</taxon>
        <taxon>Neopterygii</taxon>
        <taxon>Teleostei</taxon>
        <taxon>Neoteleostei</taxon>
        <taxon>Acanthomorphata</taxon>
        <taxon>Eupercaria</taxon>
        <taxon>Perciformes</taxon>
        <taxon>Cottioidei</taxon>
        <taxon>Cottales</taxon>
        <taxon>Liparidae</taxon>
        <taxon>Liparis</taxon>
    </lineage>
</organism>
<evidence type="ECO:0000313" key="2">
    <source>
        <dbReference type="EMBL" id="TNN27533.1"/>
    </source>
</evidence>
<feature type="compositionally biased region" description="Basic and acidic residues" evidence="1">
    <location>
        <begin position="99"/>
        <end position="110"/>
    </location>
</feature>
<gene>
    <name evidence="2" type="ORF">EYF80_062321</name>
</gene>
<dbReference type="AlphaFoldDB" id="A0A4Z2EFJ6"/>
<feature type="region of interest" description="Disordered" evidence="1">
    <location>
        <begin position="85"/>
        <end position="110"/>
    </location>
</feature>
<keyword evidence="3" id="KW-1185">Reference proteome</keyword>
<dbReference type="EMBL" id="SRLO01008124">
    <property type="protein sequence ID" value="TNN27533.1"/>
    <property type="molecule type" value="Genomic_DNA"/>
</dbReference>
<protein>
    <submittedName>
        <fullName evidence="2">Uncharacterized protein</fullName>
    </submittedName>
</protein>
<name>A0A4Z2EFJ6_9TELE</name>
<evidence type="ECO:0000313" key="3">
    <source>
        <dbReference type="Proteomes" id="UP000314294"/>
    </source>
</evidence>